<dbReference type="RefSeq" id="WP_188445375.1">
    <property type="nucleotide sequence ID" value="NZ_BMDW01000003.1"/>
</dbReference>
<evidence type="ECO:0008006" key="4">
    <source>
        <dbReference type="Google" id="ProtNLM"/>
    </source>
</evidence>
<keyword evidence="1" id="KW-0812">Transmembrane</keyword>
<feature type="transmembrane region" description="Helical" evidence="1">
    <location>
        <begin position="7"/>
        <end position="25"/>
    </location>
</feature>
<accession>A0ABQ1G7Q9</accession>
<keyword evidence="1" id="KW-0472">Membrane</keyword>
<feature type="transmembrane region" description="Helical" evidence="1">
    <location>
        <begin position="100"/>
        <end position="119"/>
    </location>
</feature>
<gene>
    <name evidence="2" type="ORF">GCM10011395_05850</name>
</gene>
<evidence type="ECO:0000313" key="2">
    <source>
        <dbReference type="EMBL" id="GGA38374.1"/>
    </source>
</evidence>
<dbReference type="EMBL" id="BMDW01000003">
    <property type="protein sequence ID" value="GGA38374.1"/>
    <property type="molecule type" value="Genomic_DNA"/>
</dbReference>
<name>A0ABQ1G7Q9_9SPHN</name>
<dbReference type="Proteomes" id="UP000618591">
    <property type="component" value="Unassembled WGS sequence"/>
</dbReference>
<proteinExistence type="predicted"/>
<evidence type="ECO:0000256" key="1">
    <source>
        <dbReference type="SAM" id="Phobius"/>
    </source>
</evidence>
<feature type="transmembrane region" description="Helical" evidence="1">
    <location>
        <begin position="45"/>
        <end position="67"/>
    </location>
</feature>
<keyword evidence="3" id="KW-1185">Reference proteome</keyword>
<reference evidence="3" key="1">
    <citation type="journal article" date="2019" name="Int. J. Syst. Evol. Microbiol.">
        <title>The Global Catalogue of Microorganisms (GCM) 10K type strain sequencing project: providing services to taxonomists for standard genome sequencing and annotation.</title>
        <authorList>
            <consortium name="The Broad Institute Genomics Platform"/>
            <consortium name="The Broad Institute Genome Sequencing Center for Infectious Disease"/>
            <person name="Wu L."/>
            <person name="Ma J."/>
        </authorList>
    </citation>
    <scope>NUCLEOTIDE SEQUENCE [LARGE SCALE GENOMIC DNA]</scope>
    <source>
        <strain evidence="3">CGMCC 1.10106</strain>
    </source>
</reference>
<evidence type="ECO:0000313" key="3">
    <source>
        <dbReference type="Proteomes" id="UP000618591"/>
    </source>
</evidence>
<comment type="caution">
    <text evidence="2">The sequence shown here is derived from an EMBL/GenBank/DDBJ whole genome shotgun (WGS) entry which is preliminary data.</text>
</comment>
<protein>
    <recommendedName>
        <fullName evidence="4">DUF4345 domain-containing protein</fullName>
    </recommendedName>
</protein>
<organism evidence="2 3">
    <name type="scientific">Sphingomonas psychrolutea</name>
    <dbReference type="NCBI Taxonomy" id="1259676"/>
    <lineage>
        <taxon>Bacteria</taxon>
        <taxon>Pseudomonadati</taxon>
        <taxon>Pseudomonadota</taxon>
        <taxon>Alphaproteobacteria</taxon>
        <taxon>Sphingomonadales</taxon>
        <taxon>Sphingomonadaceae</taxon>
        <taxon>Sphingomonas</taxon>
    </lineage>
</organism>
<keyword evidence="1" id="KW-1133">Transmembrane helix</keyword>
<sequence length="128" mass="13670">MRNGIRGIVGLTAVFNILLGIGFLIDPAQSGLRFFITALGTQGLATMRADFPAFFLTGGIFALVGAWRAWRTPLIVPLCLLGLAISGRAISLVADGAPAHAFPPMVAEAVMIMILALGWRNFDREGMR</sequence>
<feature type="transmembrane region" description="Helical" evidence="1">
    <location>
        <begin position="74"/>
        <end position="94"/>
    </location>
</feature>